<sequence>MTAFVGVRNMLRWVADRGAAEIITGIAGEITTDFLRWDRFDKTPRVAHHTPLGVVELMPVSDGREYSFKYVNGHPANPARGLQTVTAFGVLADMDSGYPVLVSEMTVLTALRTAAMSAVAARALAPPTARTHAMIGAGSQAEFQALALRDALGLERIRVWDVDPRAMAKLAGNLGPLGFHVALAASAADAVAGAEVVTTCTADKALATVLRDEMVVPGVHVNAIGGDCPGKTELDAGILERASVFVEYTPQTRVEGEIQQMPPDFPVTEMWRVLDGTAPGRTRPEEITVFDSVGFAVEDLAALRYLHQDVRGSRYVEDIDLVADPEDPKDLFGLCLSLDPVG</sequence>
<protein>
    <submittedName>
        <fullName evidence="1">Ornithine cyclodeaminase</fullName>
    </submittedName>
</protein>
<dbReference type="InterPro" id="IPR036291">
    <property type="entry name" value="NAD(P)-bd_dom_sf"/>
</dbReference>
<dbReference type="PANTHER" id="PTHR13812:SF19">
    <property type="entry name" value="KETIMINE REDUCTASE MU-CRYSTALLIN"/>
    <property type="match status" value="1"/>
</dbReference>
<dbReference type="InterPro" id="IPR003462">
    <property type="entry name" value="ODC_Mu_crystall"/>
</dbReference>
<dbReference type="Gene3D" id="3.40.50.720">
    <property type="entry name" value="NAD(P)-binding Rossmann-like Domain"/>
    <property type="match status" value="1"/>
</dbReference>
<evidence type="ECO:0000313" key="1">
    <source>
        <dbReference type="EMBL" id="SNS83940.1"/>
    </source>
</evidence>
<keyword evidence="2" id="KW-1185">Reference proteome</keyword>
<name>A0A239HRP4_9ACTN</name>
<proteinExistence type="predicted"/>
<dbReference type="Proteomes" id="UP000198386">
    <property type="component" value="Unassembled WGS sequence"/>
</dbReference>
<dbReference type="EMBL" id="FZOH01000009">
    <property type="protein sequence ID" value="SNS83940.1"/>
    <property type="molecule type" value="Genomic_DNA"/>
</dbReference>
<dbReference type="SUPFAM" id="SSF51735">
    <property type="entry name" value="NAD(P)-binding Rossmann-fold domains"/>
    <property type="match status" value="1"/>
</dbReference>
<dbReference type="PANTHER" id="PTHR13812">
    <property type="entry name" value="KETIMINE REDUCTASE MU-CRYSTALLIN"/>
    <property type="match status" value="1"/>
</dbReference>
<dbReference type="OrthoDB" id="7209364at2"/>
<dbReference type="Gene3D" id="3.30.1780.10">
    <property type="entry name" value="ornithine cyclodeaminase, domain 1"/>
    <property type="match status" value="1"/>
</dbReference>
<organism evidence="1 2">
    <name type="scientific">Geodermatophilus saharensis</name>
    <dbReference type="NCBI Taxonomy" id="1137994"/>
    <lineage>
        <taxon>Bacteria</taxon>
        <taxon>Bacillati</taxon>
        <taxon>Actinomycetota</taxon>
        <taxon>Actinomycetes</taxon>
        <taxon>Geodermatophilales</taxon>
        <taxon>Geodermatophilaceae</taxon>
        <taxon>Geodermatophilus</taxon>
    </lineage>
</organism>
<dbReference type="NCBIfam" id="NF005762">
    <property type="entry name" value="PRK07589.1"/>
    <property type="match status" value="1"/>
</dbReference>
<dbReference type="RefSeq" id="WP_089405639.1">
    <property type="nucleotide sequence ID" value="NZ_FZOH01000009.1"/>
</dbReference>
<reference evidence="2" key="1">
    <citation type="submission" date="2017-06" db="EMBL/GenBank/DDBJ databases">
        <authorList>
            <person name="Varghese N."/>
            <person name="Submissions S."/>
        </authorList>
    </citation>
    <scope>NUCLEOTIDE SEQUENCE [LARGE SCALE GENOMIC DNA]</scope>
    <source>
        <strain evidence="2">DSM 45423</strain>
    </source>
</reference>
<dbReference type="AlphaFoldDB" id="A0A239HRP4"/>
<dbReference type="InterPro" id="IPR023401">
    <property type="entry name" value="ODC_N"/>
</dbReference>
<evidence type="ECO:0000313" key="2">
    <source>
        <dbReference type="Proteomes" id="UP000198386"/>
    </source>
</evidence>
<gene>
    <name evidence="1" type="ORF">SAMN04488107_3981</name>
</gene>
<dbReference type="Pfam" id="PF02423">
    <property type="entry name" value="OCD_Mu_crystall"/>
    <property type="match status" value="1"/>
</dbReference>
<accession>A0A239HRP4</accession>